<comment type="caution">
    <text evidence="2">The sequence shown here is derived from an EMBL/GenBank/DDBJ whole genome shotgun (WGS) entry which is preliminary data.</text>
</comment>
<protein>
    <submittedName>
        <fullName evidence="2">5-methyltetrahydropteroyltriglutamate--homocystei ne S-methyltransferase</fullName>
    </submittedName>
</protein>
<reference evidence="2 3" key="1">
    <citation type="submission" date="2021-03" db="EMBL/GenBank/DDBJ databases">
        <title>Whole genome shotgun sequence of Actinoplanes toevensis NBRC 105298.</title>
        <authorList>
            <person name="Komaki H."/>
            <person name="Tamura T."/>
        </authorList>
    </citation>
    <scope>NUCLEOTIDE SEQUENCE [LARGE SCALE GENOMIC DNA]</scope>
    <source>
        <strain evidence="2 3">NBRC 105298</strain>
    </source>
</reference>
<sequence>MADTYKFRIDHHGSLVRPAELLSARQRRAAGEISAEELRAVEDQAIAEAVRMQRKLSLSAVSDGEFRRADSRSAVFDAVSGLRPADRVAVDELKPHASLVADDVAALAGLTVIPAKATLPSPASLAAQTFDPSAGSPFGSARELGEAIAVLIRDEIESILARGVRYIQLDNHLYSAALGGEPLPGLSLDDAIAIDSLALPLGRADDVRIGLCPATSAPGTVDAAVAARLFADLPVDRWLLPFYRGAAEELELLRAVPAAKDVCLGIVDPTVAELEDIDAIMDRMDIAFEIRDLEDVAVSPAAGFEPVAGGPSIGVEDQKRKLIHVETVARMCWGNEL</sequence>
<name>A0A919T7W1_9ACTN</name>
<dbReference type="PANTHER" id="PTHR43844">
    <property type="entry name" value="METHIONINE SYNTHASE"/>
    <property type="match status" value="1"/>
</dbReference>
<dbReference type="GO" id="GO:0008270">
    <property type="term" value="F:zinc ion binding"/>
    <property type="evidence" value="ECO:0007669"/>
    <property type="project" value="InterPro"/>
</dbReference>
<dbReference type="Proteomes" id="UP000677082">
    <property type="component" value="Unassembled WGS sequence"/>
</dbReference>
<feature type="domain" description="Cobalamin-independent methionine synthase MetE C-terminal/archaeal" evidence="1">
    <location>
        <begin position="18"/>
        <end position="304"/>
    </location>
</feature>
<dbReference type="InterPro" id="IPR002629">
    <property type="entry name" value="Met_Synth_C/arc"/>
</dbReference>
<dbReference type="InterPro" id="IPR038071">
    <property type="entry name" value="UROD/MetE-like_sf"/>
</dbReference>
<evidence type="ECO:0000313" key="3">
    <source>
        <dbReference type="Proteomes" id="UP000677082"/>
    </source>
</evidence>
<keyword evidence="3" id="KW-1185">Reference proteome</keyword>
<dbReference type="Gene3D" id="3.20.20.210">
    <property type="match status" value="1"/>
</dbReference>
<proteinExistence type="predicted"/>
<dbReference type="SUPFAM" id="SSF51726">
    <property type="entry name" value="UROD/MetE-like"/>
    <property type="match status" value="1"/>
</dbReference>
<dbReference type="Pfam" id="PF01717">
    <property type="entry name" value="Meth_synt_2"/>
    <property type="match status" value="1"/>
</dbReference>
<dbReference type="AlphaFoldDB" id="A0A919T7W1"/>
<organism evidence="2 3">
    <name type="scientific">Paractinoplanes toevensis</name>
    <dbReference type="NCBI Taxonomy" id="571911"/>
    <lineage>
        <taxon>Bacteria</taxon>
        <taxon>Bacillati</taxon>
        <taxon>Actinomycetota</taxon>
        <taxon>Actinomycetes</taxon>
        <taxon>Micromonosporales</taxon>
        <taxon>Micromonosporaceae</taxon>
        <taxon>Paractinoplanes</taxon>
    </lineage>
</organism>
<dbReference type="GO" id="GO:0003871">
    <property type="term" value="F:5-methyltetrahydropteroyltriglutamate-homocysteine S-methyltransferase activity"/>
    <property type="evidence" value="ECO:0007669"/>
    <property type="project" value="InterPro"/>
</dbReference>
<dbReference type="EMBL" id="BOQN01000011">
    <property type="protein sequence ID" value="GIM89201.1"/>
    <property type="molecule type" value="Genomic_DNA"/>
</dbReference>
<dbReference type="PANTHER" id="PTHR43844:SF2">
    <property type="entry name" value="SYNTHASE, VITAMIN-B12 INDEPENDENT, PUTATIVE (AFU_ORTHOLOGUE AFUA_3G12060)-RELATED"/>
    <property type="match status" value="1"/>
</dbReference>
<dbReference type="RefSeq" id="WP_213005162.1">
    <property type="nucleotide sequence ID" value="NZ_BOQN01000011.1"/>
</dbReference>
<dbReference type="GO" id="GO:0009086">
    <property type="term" value="P:methionine biosynthetic process"/>
    <property type="evidence" value="ECO:0007669"/>
    <property type="project" value="InterPro"/>
</dbReference>
<accession>A0A919T7W1</accession>
<evidence type="ECO:0000313" key="2">
    <source>
        <dbReference type="EMBL" id="GIM89201.1"/>
    </source>
</evidence>
<evidence type="ECO:0000259" key="1">
    <source>
        <dbReference type="Pfam" id="PF01717"/>
    </source>
</evidence>
<gene>
    <name evidence="2" type="ORF">Ato02nite_009940</name>
</gene>